<dbReference type="InterPro" id="IPR011989">
    <property type="entry name" value="ARM-like"/>
</dbReference>
<evidence type="ECO:0000256" key="1">
    <source>
        <dbReference type="ARBA" id="ARBA00022737"/>
    </source>
</evidence>
<dbReference type="SUPFAM" id="SSF48371">
    <property type="entry name" value="ARM repeat"/>
    <property type="match status" value="1"/>
</dbReference>
<dbReference type="SUPFAM" id="SSF81301">
    <property type="entry name" value="Nucleotidyltransferase"/>
    <property type="match status" value="1"/>
</dbReference>
<dbReference type="PANTHER" id="PTHR12697:SF5">
    <property type="entry name" value="DEOXYHYPUSINE HYDROXYLASE"/>
    <property type="match status" value="1"/>
</dbReference>
<reference evidence="4 5" key="1">
    <citation type="journal article" date="2017" name="ISME J.">
        <title>Potential for microbial H2 and metal transformations associated with novel bacteria and archaea in deep terrestrial subsurface sediments.</title>
        <authorList>
            <person name="Hernsdorf A.W."/>
            <person name="Amano Y."/>
            <person name="Miyakawa K."/>
            <person name="Ise K."/>
            <person name="Suzuki Y."/>
            <person name="Anantharaman K."/>
            <person name="Probst A."/>
            <person name="Burstein D."/>
            <person name="Thomas B.C."/>
            <person name="Banfield J.F."/>
        </authorList>
    </citation>
    <scope>NUCLEOTIDE SEQUENCE [LARGE SCALE GENOMIC DNA]</scope>
    <source>
        <strain evidence="4">HGW-Kuenenbacteria-1</strain>
    </source>
</reference>
<name>A0A2N1UN56_9BACT</name>
<dbReference type="InterPro" id="IPR016024">
    <property type="entry name" value="ARM-type_fold"/>
</dbReference>
<comment type="function">
    <text evidence="2">Catalyzes the hydroxylation of the N(6)-(4-aminobutyl)-L-lysine intermediate produced by deoxyhypusine synthase/DHPS on a critical lysine of the eukaryotic translation initiation factor 5A/eIF-5A. This is the second step of the post-translational modification of that lysine into an unusual amino acid residue named hypusine. Hypusination is unique to mature eIF-5A factor and is essential for its function.</text>
</comment>
<accession>A0A2N1UN56</accession>
<dbReference type="SMART" id="SM00567">
    <property type="entry name" value="EZ_HEAT"/>
    <property type="match status" value="5"/>
</dbReference>
<dbReference type="InterPro" id="IPR002934">
    <property type="entry name" value="Polymerase_NTP_transf_dom"/>
</dbReference>
<dbReference type="Gene3D" id="3.30.460.10">
    <property type="entry name" value="Beta Polymerase, domain 2"/>
    <property type="match status" value="1"/>
</dbReference>
<dbReference type="CDD" id="cd05403">
    <property type="entry name" value="NT_KNTase_like"/>
    <property type="match status" value="1"/>
</dbReference>
<feature type="non-terminal residue" evidence="4">
    <location>
        <position position="1"/>
    </location>
</feature>
<dbReference type="PROSITE" id="PS50077">
    <property type="entry name" value="HEAT_REPEAT"/>
    <property type="match status" value="4"/>
</dbReference>
<dbReference type="EMBL" id="PGYQ01000012">
    <property type="protein sequence ID" value="PKL72214.1"/>
    <property type="molecule type" value="Genomic_DNA"/>
</dbReference>
<dbReference type="InterPro" id="IPR004155">
    <property type="entry name" value="PBS_lyase_HEAT"/>
</dbReference>
<dbReference type="Gene3D" id="1.25.10.10">
    <property type="entry name" value="Leucine-rich Repeat Variant"/>
    <property type="match status" value="2"/>
</dbReference>
<dbReference type="Pfam" id="PF13646">
    <property type="entry name" value="HEAT_2"/>
    <property type="match status" value="1"/>
</dbReference>
<dbReference type="InterPro" id="IPR043519">
    <property type="entry name" value="NT_sf"/>
</dbReference>
<evidence type="ECO:0000313" key="4">
    <source>
        <dbReference type="EMBL" id="PKL72214.1"/>
    </source>
</evidence>
<evidence type="ECO:0000313" key="5">
    <source>
        <dbReference type="Proteomes" id="UP000233414"/>
    </source>
</evidence>
<evidence type="ECO:0000256" key="2">
    <source>
        <dbReference type="ARBA" id="ARBA00045876"/>
    </source>
</evidence>
<feature type="domain" description="Polymerase nucleotidyl transferase" evidence="3">
    <location>
        <begin position="217"/>
        <end position="332"/>
    </location>
</feature>
<dbReference type="Pfam" id="PF01909">
    <property type="entry name" value="NTP_transf_2"/>
    <property type="match status" value="1"/>
</dbReference>
<organism evidence="4 5">
    <name type="scientific">Candidatus Kuenenbacteria bacterium HGW-Kuenenbacteria-1</name>
    <dbReference type="NCBI Taxonomy" id="2013812"/>
    <lineage>
        <taxon>Bacteria</taxon>
        <taxon>Candidatus Kueneniibacteriota</taxon>
    </lineage>
</organism>
<sequence length="377" mass="42863">GNLGEEALPILKKMIEDEDYDVRISAAQALGNFGEKILPILKKMIEDEDSNVRRTVAQTLGNLGEKALPILKKMIEDEDLNVRKIVAQALGNFGEEALSILEKMVEDEDYDVRISVAQALGNLGEEALPILKKMIKDKHFDVRISVAQALSNLGEKALPILKKMIENEDPDVLKEATQAKSERTSEIENRAWQLSTKKPSFATIFDKGLSERILKIEKIVEKLKKEYKENFIGLVIFGSTSKGYYTPESDLDWGIIAKNKEVSTRFINLASSLSLCGEHYAGVDNKNQIKENKETLYYGLFFGDSKKLLEIQKETFKTLDKKEWDAIRKNILENETNLEKAGDRFFLEEEKLDEIKQSAALLRVPPSYEEMLKIWKN</sequence>
<dbReference type="PANTHER" id="PTHR12697">
    <property type="entry name" value="PBS LYASE HEAT-LIKE PROTEIN"/>
    <property type="match status" value="1"/>
</dbReference>
<gene>
    <name evidence="4" type="ORF">CVV26_02610</name>
</gene>
<comment type="caution">
    <text evidence="4">The sequence shown here is derived from an EMBL/GenBank/DDBJ whole genome shotgun (WGS) entry which is preliminary data.</text>
</comment>
<protein>
    <recommendedName>
        <fullName evidence="3">Polymerase nucleotidyl transferase domain-containing protein</fullName>
    </recommendedName>
</protein>
<evidence type="ECO:0000259" key="3">
    <source>
        <dbReference type="Pfam" id="PF01909"/>
    </source>
</evidence>
<dbReference type="Pfam" id="PF02985">
    <property type="entry name" value="HEAT"/>
    <property type="match status" value="2"/>
</dbReference>
<dbReference type="GO" id="GO:0016779">
    <property type="term" value="F:nucleotidyltransferase activity"/>
    <property type="evidence" value="ECO:0007669"/>
    <property type="project" value="InterPro"/>
</dbReference>
<dbReference type="GO" id="GO:0016491">
    <property type="term" value="F:oxidoreductase activity"/>
    <property type="evidence" value="ECO:0007669"/>
    <property type="project" value="TreeGrafter"/>
</dbReference>
<dbReference type="Proteomes" id="UP000233414">
    <property type="component" value="Unassembled WGS sequence"/>
</dbReference>
<proteinExistence type="predicted"/>
<dbReference type="InterPro" id="IPR000357">
    <property type="entry name" value="HEAT"/>
</dbReference>
<dbReference type="InterPro" id="IPR021133">
    <property type="entry name" value="HEAT_type_2"/>
</dbReference>
<keyword evidence="1" id="KW-0677">Repeat</keyword>
<dbReference type="AlphaFoldDB" id="A0A2N1UN56"/>